<dbReference type="GO" id="GO:0045892">
    <property type="term" value="P:negative regulation of DNA-templated transcription"/>
    <property type="evidence" value="ECO:0007669"/>
    <property type="project" value="InterPro"/>
</dbReference>
<sequence length="234" mass="25919">MNPSAPTAEPPARPPGRREALRDTLEAAILAAAEESFSTYGFEGSSVAAIAAAAGLSKQNLMYYFPTKLALYRRVLDDVLRDWLGRMREFAAPEREPAEAMSAYIRAKLEFSRNRPHGSRVFALEIIGGAKTYGKEIRKQLIPVLRDDIRVLERWIDEGKVRQVDAEHLFFLIWAATQSYADFASQMLLVLGKRALGSDDFDAAYRTISDLVLRALITENGNGGLSAAVAVRAR</sequence>
<organism evidence="5 7">
    <name type="scientific">Burkholderia cepacia</name>
    <name type="common">Pseudomonas cepacia</name>
    <dbReference type="NCBI Taxonomy" id="292"/>
    <lineage>
        <taxon>Bacteria</taxon>
        <taxon>Pseudomonadati</taxon>
        <taxon>Pseudomonadota</taxon>
        <taxon>Betaproteobacteria</taxon>
        <taxon>Burkholderiales</taxon>
        <taxon>Burkholderiaceae</taxon>
        <taxon>Burkholderia</taxon>
        <taxon>Burkholderia cepacia complex</taxon>
    </lineage>
</organism>
<dbReference type="SUPFAM" id="SSF48498">
    <property type="entry name" value="Tetracyclin repressor-like, C-terminal domain"/>
    <property type="match status" value="1"/>
</dbReference>
<evidence type="ECO:0000313" key="4">
    <source>
        <dbReference type="EMBL" id="ATF80766.1"/>
    </source>
</evidence>
<feature type="DNA-binding region" description="H-T-H motif" evidence="2">
    <location>
        <begin position="46"/>
        <end position="65"/>
    </location>
</feature>
<gene>
    <name evidence="4" type="ORF">CO711_25430</name>
    <name evidence="5" type="ORF">E3D37_34605</name>
</gene>
<dbReference type="InterPro" id="IPR001647">
    <property type="entry name" value="HTH_TetR"/>
</dbReference>
<reference evidence="4" key="1">
    <citation type="submission" date="2017-09" db="EMBL/GenBank/DDBJ databases">
        <title>FDA dAtabase for Regulatory Grade micrObial Sequences (FDA-ARGOS): Supporting development and validation of Infectious Disease Dx tests.</title>
        <authorList>
            <person name="Minogue T."/>
            <person name="Wolcott M."/>
            <person name="Wasieloski L."/>
            <person name="Aguilar W."/>
            <person name="Moore D."/>
            <person name="Tallon L."/>
            <person name="Sadzewicz L."/>
            <person name="Ott S."/>
            <person name="Zhao X."/>
            <person name="Nagaraj S."/>
            <person name="Vavikolanu K."/>
            <person name="Aluvathingal J."/>
            <person name="Nadendla S."/>
            <person name="Sichtig H."/>
        </authorList>
    </citation>
    <scope>NUCLEOTIDE SEQUENCE</scope>
    <source>
        <strain evidence="4">FDAARGOS_388</strain>
    </source>
</reference>
<dbReference type="Gene3D" id="1.10.357.10">
    <property type="entry name" value="Tetracycline Repressor, domain 2"/>
    <property type="match status" value="1"/>
</dbReference>
<dbReference type="EMBL" id="SNSQ01000055">
    <property type="protein sequence ID" value="TEU37051.1"/>
    <property type="molecule type" value="Genomic_DNA"/>
</dbReference>
<keyword evidence="1 2" id="KW-0238">DNA-binding</keyword>
<evidence type="ECO:0000259" key="3">
    <source>
        <dbReference type="PROSITE" id="PS50977"/>
    </source>
</evidence>
<dbReference type="RefSeq" id="WP_034195967.1">
    <property type="nucleotide sequence ID" value="NZ_BCNU01000035.1"/>
</dbReference>
<dbReference type="InterPro" id="IPR036271">
    <property type="entry name" value="Tet_transcr_reg_TetR-rel_C_sf"/>
</dbReference>
<dbReference type="EMBL" id="CP023521">
    <property type="protein sequence ID" value="ATF80766.1"/>
    <property type="molecule type" value="Genomic_DNA"/>
</dbReference>
<reference evidence="5 7" key="3">
    <citation type="submission" date="2019-03" db="EMBL/GenBank/DDBJ databases">
        <title>Burkholderia cepacia outbreak.</title>
        <authorList>
            <person name="Farzana R."/>
            <person name="Walsh T.R."/>
        </authorList>
    </citation>
    <scope>NUCLEOTIDE SEQUENCE [LARGE SCALE GENOMIC DNA]</scope>
    <source>
        <strain evidence="7">d13</strain>
        <strain evidence="5">D13</strain>
    </source>
</reference>
<dbReference type="SUPFAM" id="SSF46689">
    <property type="entry name" value="Homeodomain-like"/>
    <property type="match status" value="1"/>
</dbReference>
<proteinExistence type="predicted"/>
<protein>
    <submittedName>
        <fullName evidence="5">TetR family transcriptional regulator</fullName>
    </submittedName>
</protein>
<dbReference type="Gene3D" id="1.10.10.60">
    <property type="entry name" value="Homeodomain-like"/>
    <property type="match status" value="1"/>
</dbReference>
<evidence type="ECO:0000313" key="7">
    <source>
        <dbReference type="Proteomes" id="UP000298234"/>
    </source>
</evidence>
<dbReference type="Proteomes" id="UP000218103">
    <property type="component" value="Chromosome 2"/>
</dbReference>
<dbReference type="PANTHER" id="PTHR30055:SF196">
    <property type="entry name" value="HTH-TYPE TRANSCRIPTIONAL REGULATOR RUTR"/>
    <property type="match status" value="1"/>
</dbReference>
<evidence type="ECO:0000313" key="6">
    <source>
        <dbReference type="Proteomes" id="UP000218103"/>
    </source>
</evidence>
<dbReference type="InterPro" id="IPR050109">
    <property type="entry name" value="HTH-type_TetR-like_transc_reg"/>
</dbReference>
<evidence type="ECO:0000313" key="5">
    <source>
        <dbReference type="EMBL" id="TEU37051.1"/>
    </source>
</evidence>
<evidence type="ECO:0000256" key="1">
    <source>
        <dbReference type="ARBA" id="ARBA00023125"/>
    </source>
</evidence>
<reference evidence="6" key="2">
    <citation type="submission" date="2017-09" db="EMBL/GenBank/DDBJ databases">
        <title>FDA dAtabase for Regulatory Grade micrObial Sequences (FDA-ARGOS): Supporting development and validation of Infectious Disease Dx tests.</title>
        <authorList>
            <person name="Minogue T."/>
            <person name="Wolcott M."/>
            <person name="Wasieloski L."/>
            <person name="Aguilar W."/>
            <person name="Moore D."/>
            <person name="Tallon L.J."/>
            <person name="Sadzewicz L."/>
            <person name="Ott S."/>
            <person name="Zhao X."/>
            <person name="Nagaraj S."/>
            <person name="Vavikolanu K."/>
            <person name="Aluvathingal J."/>
            <person name="Nadendla S."/>
            <person name="Sichtig H."/>
        </authorList>
    </citation>
    <scope>NUCLEOTIDE SEQUENCE [LARGE SCALE GENOMIC DNA]</scope>
    <source>
        <strain evidence="6">FDAARGOS_388</strain>
    </source>
</reference>
<dbReference type="PROSITE" id="PS50977">
    <property type="entry name" value="HTH_TETR_2"/>
    <property type="match status" value="1"/>
</dbReference>
<dbReference type="Pfam" id="PF08362">
    <property type="entry name" value="TetR_C_3"/>
    <property type="match status" value="1"/>
</dbReference>
<dbReference type="PRINTS" id="PR00455">
    <property type="entry name" value="HTHTETR"/>
</dbReference>
<dbReference type="InterPro" id="IPR013573">
    <property type="entry name" value="Tscrpt_reg_YcdC_C"/>
</dbReference>
<dbReference type="InterPro" id="IPR009057">
    <property type="entry name" value="Homeodomain-like_sf"/>
</dbReference>
<evidence type="ECO:0000256" key="2">
    <source>
        <dbReference type="PROSITE-ProRule" id="PRU00335"/>
    </source>
</evidence>
<dbReference type="GO" id="GO:0000976">
    <property type="term" value="F:transcription cis-regulatory region binding"/>
    <property type="evidence" value="ECO:0007669"/>
    <property type="project" value="TreeGrafter"/>
</dbReference>
<dbReference type="AlphaFoldDB" id="A0AAX2RHC1"/>
<accession>A0AAX2RHC1</accession>
<feature type="domain" description="HTH tetR-type" evidence="3">
    <location>
        <begin position="23"/>
        <end position="83"/>
    </location>
</feature>
<dbReference type="Proteomes" id="UP000298234">
    <property type="component" value="Unassembled WGS sequence"/>
</dbReference>
<dbReference type="GO" id="GO:0003700">
    <property type="term" value="F:DNA-binding transcription factor activity"/>
    <property type="evidence" value="ECO:0007669"/>
    <property type="project" value="TreeGrafter"/>
</dbReference>
<dbReference type="Pfam" id="PF00440">
    <property type="entry name" value="TetR_N"/>
    <property type="match status" value="1"/>
</dbReference>
<dbReference type="PANTHER" id="PTHR30055">
    <property type="entry name" value="HTH-TYPE TRANSCRIPTIONAL REGULATOR RUTR"/>
    <property type="match status" value="1"/>
</dbReference>
<name>A0AAX2RHC1_BURCE</name>
<keyword evidence="6" id="KW-1185">Reference proteome</keyword>